<reference evidence="2" key="1">
    <citation type="submission" date="2023-06" db="EMBL/GenBank/DDBJ databases">
        <title>Genome-scale phylogeny and comparative genomics of the fungal order Sordariales.</title>
        <authorList>
            <consortium name="Lawrence Berkeley National Laboratory"/>
            <person name="Hensen N."/>
            <person name="Bonometti L."/>
            <person name="Westerberg I."/>
            <person name="Brannstrom I.O."/>
            <person name="Guillou S."/>
            <person name="Cros-Aarteil S."/>
            <person name="Calhoun S."/>
            <person name="Haridas S."/>
            <person name="Kuo A."/>
            <person name="Mondo S."/>
            <person name="Pangilinan J."/>
            <person name="Riley R."/>
            <person name="Labutti K."/>
            <person name="Andreopoulos B."/>
            <person name="Lipzen A."/>
            <person name="Chen C."/>
            <person name="Yanf M."/>
            <person name="Daum C."/>
            <person name="Ng V."/>
            <person name="Clum A."/>
            <person name="Steindorff A."/>
            <person name="Ohm R."/>
            <person name="Martin F."/>
            <person name="Silar P."/>
            <person name="Natvig D."/>
            <person name="Lalanne C."/>
            <person name="Gautier V."/>
            <person name="Ament-Velasquez S.L."/>
            <person name="Kruys A."/>
            <person name="Hutchinson M.I."/>
            <person name="Powell A.J."/>
            <person name="Barry K."/>
            <person name="Miller A.N."/>
            <person name="Grigoriev I.V."/>
            <person name="Debuchy R."/>
            <person name="Gladieux P."/>
            <person name="Thoren M.H."/>
            <person name="Johannesson H."/>
        </authorList>
    </citation>
    <scope>NUCLEOTIDE SEQUENCE</scope>
    <source>
        <strain evidence="2">CBS 540.89</strain>
    </source>
</reference>
<feature type="compositionally biased region" description="Polar residues" evidence="1">
    <location>
        <begin position="665"/>
        <end position="674"/>
    </location>
</feature>
<feature type="compositionally biased region" description="Polar residues" evidence="1">
    <location>
        <begin position="229"/>
        <end position="243"/>
    </location>
</feature>
<feature type="compositionally biased region" description="Polar residues" evidence="1">
    <location>
        <begin position="1295"/>
        <end position="1306"/>
    </location>
</feature>
<evidence type="ECO:0000256" key="1">
    <source>
        <dbReference type="SAM" id="MobiDB-lite"/>
    </source>
</evidence>
<feature type="region of interest" description="Disordered" evidence="1">
    <location>
        <begin position="1023"/>
        <end position="1059"/>
    </location>
</feature>
<feature type="compositionally biased region" description="Low complexity" evidence="1">
    <location>
        <begin position="459"/>
        <end position="470"/>
    </location>
</feature>
<feature type="compositionally biased region" description="Polar residues" evidence="1">
    <location>
        <begin position="1255"/>
        <end position="1286"/>
    </location>
</feature>
<dbReference type="PANTHER" id="PTHR48125:SF12">
    <property type="entry name" value="AT HOOK TRANSCRIPTION FACTOR FAMILY-RELATED"/>
    <property type="match status" value="1"/>
</dbReference>
<feature type="compositionally biased region" description="Low complexity" evidence="1">
    <location>
        <begin position="161"/>
        <end position="178"/>
    </location>
</feature>
<feature type="region of interest" description="Disordered" evidence="1">
    <location>
        <begin position="1"/>
        <end position="39"/>
    </location>
</feature>
<feature type="region of interest" description="Disordered" evidence="1">
    <location>
        <begin position="644"/>
        <end position="682"/>
    </location>
</feature>
<evidence type="ECO:0000313" key="2">
    <source>
        <dbReference type="EMBL" id="KAK0736035.1"/>
    </source>
</evidence>
<name>A0AA40BKR0_9PEZI</name>
<feature type="region of interest" description="Disordered" evidence="1">
    <location>
        <begin position="1342"/>
        <end position="1380"/>
    </location>
</feature>
<gene>
    <name evidence="2" type="ORF">B0T21DRAFT_366171</name>
</gene>
<feature type="compositionally biased region" description="Basic and acidic residues" evidence="1">
    <location>
        <begin position="440"/>
        <end position="456"/>
    </location>
</feature>
<sequence>METQQLSEPALVATGHPDPISSLLDDKDDEAPLEDGTGNVLAATNRIKRDNSAGQSSVSALAGCVPRLPLKQAELLPAPISSGVNQIVQTAQASQPLQPPTPKRGSQVVHCPSKSHSSQAARPRPLSISSVPKPSLIPSITTVNAIVKPSSASKPAKNNSRRTTPSTQSQSGPRTLTTPTPPRVPIAQHGRGATPSTKAPAPPRAKTSRTEIRRQSLSGIPAALGSPITLPSTGVPKSQTRSRPVSLLGAPSSGLRAWQTGPKVPSPAPTPTPTKTKRLSTPIGTRGAGSVSKDGNSTNGNLPPTRSPTPREGVKASTTQSTIFGRPSLVQDAVKMLNTSSKPSNVQVKSKQLGTRSAKHSVAQEATGRLAKQTATNASTRTSGKVPARQPTPTTPRRHSVTPETTARPERASAGPTSTGIPAKSATGPPAAAPSGRHSATQERTHDTRGVKDSDHGYSSNRSVSRPNSRGPARIHGKQLQMVIPSSSQSAHVRLPITPISATSTAPPKLPSPLTLAPSKGLSHPPATPAPTTDLTKLPPTPISSTVPSKIPTTPAVVATISTLPPTPALPTAPPKPPDTPASSQTALLRTLSSRQCLEEDSKISPGLQNYSTNTESYLNSETGVDLQPLPSGAGGDTKETKIVETQSFRAPEPKQSKDRETVSNHEVQITSPSDLRAPPNTPIVRTPCNPQENDAEGPSAVPFHPLSSGGLFISGDERRIQRQQTPKRTRSVGYAPPVRILRSPERAPVPLEYPPWDRTVEVTWERTLNNPPDKFIFDKDLSFQQGVLRLRKERALRDPGGTHDTNRKGLQNGKYAQLKGLGRSKACLYFFLPDRARFKITNMILNHLNTGTENPKPVRMNPPRHYEPIWPLHPLHGRKLWTTEYLDSFSSAISPLYRYMSVCYDMRVDFLAAFFLARRFHVVYSPFVAEKNCPAATLLMDAYVPLMRYITLEVDYTKLGGNVHPIAVSVDQWRGLERVRQLVARFTNLQCTRADGVNIGNLCLMVRRYYGFREGMRWKKGSAERRVKHDEPEPKPKSDAEVGASTEPGGNDEDDDEELVPYHPDAYLCVLDPLKMIGHRIDSLIVVGTTRSYANELIYAVWGKDEIPRGPGWKAQIEKHRKYRTAATFPFTPGQRSALTRPGKNGGLQLTRHTRDPRNWMGSYGCKLRPEVKIVESNLVPGRTKYGFHWNEQLGSSPMSGVLTIVKLPSDKHLPKLVMKPVESTQSFSSIILSRAFNRTPRGIRPPPAGPSSPLLNTTSVSATAPGSGSISPPITKPSPLSQITFLGEESADEGQQNGQQSSLHTEAEHPEEDGEDHWKRHIWKPPKIPLGQLIKRHAKSITKKRSSNRLSEAESEQDNQSGAGSEDQKGTFGKLMKRASSSVLGKGFFGKRGMQTHRY</sequence>
<feature type="compositionally biased region" description="Low complexity" evidence="1">
    <location>
        <begin position="422"/>
        <end position="436"/>
    </location>
</feature>
<feature type="region of interest" description="Disordered" evidence="1">
    <location>
        <begin position="1240"/>
        <end position="1320"/>
    </location>
</feature>
<feature type="region of interest" description="Disordered" evidence="1">
    <location>
        <begin position="1133"/>
        <end position="1155"/>
    </location>
</feature>
<dbReference type="EMBL" id="JAUKTV010000006">
    <property type="protein sequence ID" value="KAK0736035.1"/>
    <property type="molecule type" value="Genomic_DNA"/>
</dbReference>
<organism evidence="2 3">
    <name type="scientific">Apiosordaria backusii</name>
    <dbReference type="NCBI Taxonomy" id="314023"/>
    <lineage>
        <taxon>Eukaryota</taxon>
        <taxon>Fungi</taxon>
        <taxon>Dikarya</taxon>
        <taxon>Ascomycota</taxon>
        <taxon>Pezizomycotina</taxon>
        <taxon>Sordariomycetes</taxon>
        <taxon>Sordariomycetidae</taxon>
        <taxon>Sordariales</taxon>
        <taxon>Lasiosphaeriaceae</taxon>
        <taxon>Apiosordaria</taxon>
    </lineage>
</organism>
<feature type="compositionally biased region" description="Polar residues" evidence="1">
    <location>
        <begin position="337"/>
        <end position="355"/>
    </location>
</feature>
<feature type="compositionally biased region" description="Pro residues" evidence="1">
    <location>
        <begin position="565"/>
        <end position="580"/>
    </location>
</feature>
<protein>
    <submittedName>
        <fullName evidence="2">Uncharacterized protein</fullName>
    </submittedName>
</protein>
<feature type="compositionally biased region" description="Polar residues" evidence="1">
    <location>
        <begin position="127"/>
        <end position="158"/>
    </location>
</feature>
<feature type="region of interest" description="Disordered" evidence="1">
    <location>
        <begin position="563"/>
        <end position="586"/>
    </location>
</feature>
<evidence type="ECO:0000313" key="3">
    <source>
        <dbReference type="Proteomes" id="UP001172159"/>
    </source>
</evidence>
<dbReference type="PANTHER" id="PTHR48125">
    <property type="entry name" value="LP07818P1"/>
    <property type="match status" value="1"/>
</dbReference>
<dbReference type="Proteomes" id="UP001172159">
    <property type="component" value="Unassembled WGS sequence"/>
</dbReference>
<proteinExistence type="predicted"/>
<comment type="caution">
    <text evidence="2">The sequence shown here is derived from an EMBL/GenBank/DDBJ whole genome shotgun (WGS) entry which is preliminary data.</text>
</comment>
<feature type="region of interest" description="Disordered" evidence="1">
    <location>
        <begin position="91"/>
        <end position="551"/>
    </location>
</feature>
<feature type="compositionally biased region" description="Basic and acidic residues" evidence="1">
    <location>
        <begin position="652"/>
        <end position="664"/>
    </location>
</feature>
<accession>A0AA40BKR0</accession>
<feature type="compositionally biased region" description="Polar residues" evidence="1">
    <location>
        <begin position="373"/>
        <end position="383"/>
    </location>
</feature>
<keyword evidence="3" id="KW-1185">Reference proteome</keyword>
<feature type="compositionally biased region" description="Polar residues" evidence="1">
    <location>
        <begin position="293"/>
        <end position="304"/>
    </location>
</feature>
<feature type="compositionally biased region" description="Basic and acidic residues" evidence="1">
    <location>
        <begin position="1023"/>
        <end position="1041"/>
    </location>
</feature>